<dbReference type="EMBL" id="BMYK01000044">
    <property type="protein sequence ID" value="GHD03430.1"/>
    <property type="molecule type" value="Genomic_DNA"/>
</dbReference>
<protein>
    <submittedName>
        <fullName evidence="1">Uncharacterized protein</fullName>
    </submittedName>
</protein>
<gene>
    <name evidence="1" type="ORF">GCM10007320_63470</name>
</gene>
<sequence length="129" mass="14441">MIEFDTAICKRDGNWHAQSTMMIDDTNRELKIVTMKHHDGVVRTRASVHRLVGTERRFTVGFGINGDFSAPMMAMRYQRVTEKTVSTQHATCLAQAESVLFQVRDHYAKQKAAAEPVEATVDGDAEVTA</sequence>
<keyword evidence="2" id="KW-1185">Reference proteome</keyword>
<reference evidence="2" key="1">
    <citation type="journal article" date="2019" name="Int. J. Syst. Evol. Microbiol.">
        <title>The Global Catalogue of Microorganisms (GCM) 10K type strain sequencing project: providing services to taxonomists for standard genome sequencing and annotation.</title>
        <authorList>
            <consortium name="The Broad Institute Genomics Platform"/>
            <consortium name="The Broad Institute Genome Sequencing Center for Infectious Disease"/>
            <person name="Wu L."/>
            <person name="Ma J."/>
        </authorList>
    </citation>
    <scope>NUCLEOTIDE SEQUENCE [LARGE SCALE GENOMIC DNA]</scope>
    <source>
        <strain evidence="2">KCTC 23314</strain>
    </source>
</reference>
<dbReference type="RefSeq" id="WP_189690857.1">
    <property type="nucleotide sequence ID" value="NZ_BMYK01000044.1"/>
</dbReference>
<organism evidence="1 2">
    <name type="scientific">Pseudorhodoferax aquiterrae</name>
    <dbReference type="NCBI Taxonomy" id="747304"/>
    <lineage>
        <taxon>Bacteria</taxon>
        <taxon>Pseudomonadati</taxon>
        <taxon>Pseudomonadota</taxon>
        <taxon>Betaproteobacteria</taxon>
        <taxon>Burkholderiales</taxon>
        <taxon>Comamonadaceae</taxon>
    </lineage>
</organism>
<evidence type="ECO:0000313" key="2">
    <source>
        <dbReference type="Proteomes" id="UP000626210"/>
    </source>
</evidence>
<evidence type="ECO:0000313" key="1">
    <source>
        <dbReference type="EMBL" id="GHD03430.1"/>
    </source>
</evidence>
<comment type="caution">
    <text evidence="1">The sequence shown here is derived from an EMBL/GenBank/DDBJ whole genome shotgun (WGS) entry which is preliminary data.</text>
</comment>
<name>A0ABQ3GEV0_9BURK</name>
<proteinExistence type="predicted"/>
<dbReference type="Proteomes" id="UP000626210">
    <property type="component" value="Unassembled WGS sequence"/>
</dbReference>
<accession>A0ABQ3GEV0</accession>